<dbReference type="InterPro" id="IPR043129">
    <property type="entry name" value="ATPase_NBD"/>
</dbReference>
<evidence type="ECO:0000256" key="8">
    <source>
        <dbReference type="ARBA" id="ARBA00022801"/>
    </source>
</evidence>
<dbReference type="Gene3D" id="3.30.420.150">
    <property type="entry name" value="Exopolyphosphatase. Domain 2"/>
    <property type="match status" value="1"/>
</dbReference>
<dbReference type="InterPro" id="IPR030673">
    <property type="entry name" value="PyroPPase_GppA_Ppx"/>
</dbReference>
<dbReference type="Pfam" id="PF21447">
    <property type="entry name" value="Ppx-GppA_III"/>
    <property type="match status" value="1"/>
</dbReference>
<reference evidence="13 14" key="1">
    <citation type="submission" date="2018-01" db="EMBL/GenBank/DDBJ databases">
        <title>Novel co-symbiosis in the lucinid bivalve Phacoides pectinatus.</title>
        <authorList>
            <person name="Lim S.J."/>
            <person name="Davis B.G."/>
            <person name="Gill D.E."/>
            <person name="Engel A.S."/>
            <person name="Anderson L.C."/>
            <person name="Campbell B.J."/>
        </authorList>
    </citation>
    <scope>NUCLEOTIDE SEQUENCE [LARGE SCALE GENOMIC DNA]</scope>
    <source>
        <strain evidence="13">N3_P5</strain>
    </source>
</reference>
<evidence type="ECO:0000256" key="6">
    <source>
        <dbReference type="ARBA" id="ARBA00020416"/>
    </source>
</evidence>
<comment type="catalytic activity">
    <reaction evidence="10">
        <text>[phosphate](n) + H2O = [phosphate](n-1) + phosphate + H(+)</text>
        <dbReference type="Rhea" id="RHEA:21528"/>
        <dbReference type="Rhea" id="RHEA-COMP:9859"/>
        <dbReference type="Rhea" id="RHEA-COMP:14279"/>
        <dbReference type="ChEBI" id="CHEBI:15377"/>
        <dbReference type="ChEBI" id="CHEBI:15378"/>
        <dbReference type="ChEBI" id="CHEBI:16838"/>
        <dbReference type="ChEBI" id="CHEBI:43474"/>
        <dbReference type="EC" id="3.6.1.11"/>
    </reaction>
</comment>
<dbReference type="FunFam" id="3.30.420.40:FF:000023">
    <property type="entry name" value="Guanosine-5'-triphosphate,3'-diphosphate pyrophosphatase"/>
    <property type="match status" value="1"/>
</dbReference>
<evidence type="ECO:0000256" key="4">
    <source>
        <dbReference type="ARBA" id="ARBA00011738"/>
    </source>
</evidence>
<dbReference type="Gene3D" id="3.30.420.40">
    <property type="match status" value="1"/>
</dbReference>
<sequence>MLSYAIPDELPETVAAVDLGSNSFHMIVARISDGNFQVVDKLREMVRLGGGLDKERNLTPEAQERALACLERFGQRVSTLPPGSVRAVGTNTLRQVRRSSDFIKRAEQALGHPIEVIAGREEARLVYLGVAHGFATDNERRLVVDIGGGSTELIIGDGFTPRNRESLNMGCVSASRRHFPDGVISEQTMKQAELRGALEIRPVKSEYRDAGWQLAVGSSGTIRAIRTVIQECGWAAPGEGITDKALKRLRNELIGAARVDAIDLPGLSPERRPVFAGGVAVLRAVFKALNIEQMQVSDLALREGLIYEMLGRVHHEDVRDNTVRALGQRYDVDTEHASRVEATARMLFAQVAGSWDLIGREYSSILAWAARLHEIGLTVAHSQHQKHGAYLITHSDMAGFTLQEQQVLGALIRGHRRKIPLELFNSLPDGSVQCALQLCVLLRLAVLLHRGRSATLRPDALIAVNGNQVELVFPEGWLEAQPLPSMELKQETKHLKKAGFKLKFR</sequence>
<dbReference type="GO" id="GO:0006798">
    <property type="term" value="P:polyphosphate catabolic process"/>
    <property type="evidence" value="ECO:0007669"/>
    <property type="project" value="TreeGrafter"/>
</dbReference>
<dbReference type="GO" id="GO:0005886">
    <property type="term" value="C:plasma membrane"/>
    <property type="evidence" value="ECO:0007669"/>
    <property type="project" value="UniProtKB-SubCell"/>
</dbReference>
<evidence type="ECO:0000256" key="5">
    <source>
        <dbReference type="ARBA" id="ARBA00012451"/>
    </source>
</evidence>
<dbReference type="EMBL" id="PQCO01000075">
    <property type="protein sequence ID" value="PUE05471.1"/>
    <property type="molecule type" value="Genomic_DNA"/>
</dbReference>
<organism evidence="13 14">
    <name type="scientific">Candidatus Sedimenticola endophacoides</name>
    <dbReference type="NCBI Taxonomy" id="2548426"/>
    <lineage>
        <taxon>Bacteria</taxon>
        <taxon>Pseudomonadati</taxon>
        <taxon>Pseudomonadota</taxon>
        <taxon>Gammaproteobacteria</taxon>
        <taxon>Chromatiales</taxon>
        <taxon>Sedimenticolaceae</taxon>
        <taxon>Sedimenticola</taxon>
    </lineage>
</organism>
<evidence type="ECO:0000256" key="10">
    <source>
        <dbReference type="ARBA" id="ARBA00047607"/>
    </source>
</evidence>
<proteinExistence type="inferred from homology"/>
<dbReference type="NCBIfam" id="TIGR03706">
    <property type="entry name" value="exo_poly_only"/>
    <property type="match status" value="1"/>
</dbReference>
<evidence type="ECO:0000256" key="3">
    <source>
        <dbReference type="ARBA" id="ARBA00007125"/>
    </source>
</evidence>
<dbReference type="PANTHER" id="PTHR30005">
    <property type="entry name" value="EXOPOLYPHOSPHATASE"/>
    <property type="match status" value="1"/>
</dbReference>
<comment type="subunit">
    <text evidence="4">Homodimer.</text>
</comment>
<dbReference type="Proteomes" id="UP000250928">
    <property type="component" value="Unassembled WGS sequence"/>
</dbReference>
<dbReference type="InterPro" id="IPR022371">
    <property type="entry name" value="Exopolyphosphatase"/>
</dbReference>
<dbReference type="PANTHER" id="PTHR30005:SF14">
    <property type="entry name" value="EXOPOLYPHOSPHATASE"/>
    <property type="match status" value="1"/>
</dbReference>
<keyword evidence="8" id="KW-0378">Hydrolase</keyword>
<dbReference type="SUPFAM" id="SSF53067">
    <property type="entry name" value="Actin-like ATPase domain"/>
    <property type="match status" value="2"/>
</dbReference>
<keyword evidence="7" id="KW-1003">Cell membrane</keyword>
<comment type="caution">
    <text evidence="13">The sequence shown here is derived from an EMBL/GenBank/DDBJ whole genome shotgun (WGS) entry which is preliminary data.</text>
</comment>
<dbReference type="InterPro" id="IPR048950">
    <property type="entry name" value="Ppx_GppA_C"/>
</dbReference>
<comment type="cofactor">
    <cofactor evidence="1">
        <name>Mg(2+)</name>
        <dbReference type="ChEBI" id="CHEBI:18420"/>
    </cofactor>
</comment>
<dbReference type="FunFam" id="3.30.420.150:FF:000001">
    <property type="entry name" value="Guanosine-5'-triphosphate,3'-diphosphate pyrophosphatase"/>
    <property type="match status" value="1"/>
</dbReference>
<evidence type="ECO:0000313" key="13">
    <source>
        <dbReference type="EMBL" id="PUE05471.1"/>
    </source>
</evidence>
<dbReference type="SUPFAM" id="SSF109604">
    <property type="entry name" value="HD-domain/PDEase-like"/>
    <property type="match status" value="1"/>
</dbReference>
<evidence type="ECO:0000259" key="11">
    <source>
        <dbReference type="Pfam" id="PF02541"/>
    </source>
</evidence>
<dbReference type="InterPro" id="IPR003695">
    <property type="entry name" value="Ppx_GppA_N"/>
</dbReference>
<gene>
    <name evidence="13" type="primary">ppx</name>
    <name evidence="13" type="ORF">C3L24_01130</name>
</gene>
<comment type="subcellular location">
    <subcellularLocation>
        <location evidence="2">Cell membrane</location>
        <topology evidence="2">Peripheral membrane protein</topology>
    </subcellularLocation>
</comment>
<dbReference type="AlphaFoldDB" id="A0A6N4E4H7"/>
<dbReference type="CDD" id="cd24053">
    <property type="entry name" value="ASKHA_NBD_EcPPX-GppA-like"/>
    <property type="match status" value="1"/>
</dbReference>
<feature type="domain" description="Ppx/GppA phosphatase C-terminal" evidence="12">
    <location>
        <begin position="318"/>
        <end position="491"/>
    </location>
</feature>
<dbReference type="Gene3D" id="1.10.3210.10">
    <property type="entry name" value="Hypothetical protein af1432"/>
    <property type="match status" value="1"/>
</dbReference>
<dbReference type="PIRSF" id="PIRSF001267">
    <property type="entry name" value="Pyrophosphatase_GppA_Ppx"/>
    <property type="match status" value="1"/>
</dbReference>
<dbReference type="Pfam" id="PF02541">
    <property type="entry name" value="Ppx-GppA"/>
    <property type="match status" value="1"/>
</dbReference>
<name>A0A6N4E4H7_9GAMM</name>
<comment type="similarity">
    <text evidence="3">Belongs to the GppA/Ppx family.</text>
</comment>
<dbReference type="InterPro" id="IPR050273">
    <property type="entry name" value="GppA/Ppx_hydrolase"/>
</dbReference>
<evidence type="ECO:0000256" key="9">
    <source>
        <dbReference type="ARBA" id="ARBA00023136"/>
    </source>
</evidence>
<evidence type="ECO:0000313" key="14">
    <source>
        <dbReference type="Proteomes" id="UP000250928"/>
    </source>
</evidence>
<evidence type="ECO:0000256" key="7">
    <source>
        <dbReference type="ARBA" id="ARBA00022475"/>
    </source>
</evidence>
<evidence type="ECO:0000259" key="12">
    <source>
        <dbReference type="Pfam" id="PF21447"/>
    </source>
</evidence>
<dbReference type="EC" id="3.6.1.11" evidence="5"/>
<feature type="domain" description="Ppx/GppA phosphatase N-terminal" evidence="11">
    <location>
        <begin position="27"/>
        <end position="311"/>
    </location>
</feature>
<evidence type="ECO:0000256" key="1">
    <source>
        <dbReference type="ARBA" id="ARBA00001946"/>
    </source>
</evidence>
<evidence type="ECO:0000256" key="2">
    <source>
        <dbReference type="ARBA" id="ARBA00004202"/>
    </source>
</evidence>
<accession>A0A6N4E4H7</accession>
<protein>
    <recommendedName>
        <fullName evidence="6">Exopolyphosphatase</fullName>
        <ecNumber evidence="5">3.6.1.11</ecNumber>
    </recommendedName>
</protein>
<keyword evidence="9" id="KW-0472">Membrane</keyword>
<dbReference type="GO" id="GO:0004309">
    <property type="term" value="F:exopolyphosphatase activity"/>
    <property type="evidence" value="ECO:0007669"/>
    <property type="project" value="UniProtKB-EC"/>
</dbReference>